<evidence type="ECO:0000256" key="2">
    <source>
        <dbReference type="SAM" id="Phobius"/>
    </source>
</evidence>
<gene>
    <name evidence="4" type="ORF">IQ26_05113</name>
</gene>
<evidence type="ECO:0000256" key="1">
    <source>
        <dbReference type="SAM" id="MobiDB-lite"/>
    </source>
</evidence>
<dbReference type="Pfam" id="PF10907">
    <property type="entry name" value="DUF2749"/>
    <property type="match status" value="1"/>
</dbReference>
<protein>
    <submittedName>
        <fullName evidence="4">Ti type entry exclusion protein TrbK</fullName>
    </submittedName>
</protein>
<keyword evidence="2" id="KW-1133">Transmembrane helix</keyword>
<organism evidence="4 5">
    <name type="scientific">Mesorhizobium tianshanense</name>
    <dbReference type="NCBI Taxonomy" id="39844"/>
    <lineage>
        <taxon>Bacteria</taxon>
        <taxon>Pseudomonadati</taxon>
        <taxon>Pseudomonadota</taxon>
        <taxon>Alphaproteobacteria</taxon>
        <taxon>Hyphomicrobiales</taxon>
        <taxon>Phyllobacteriaceae</taxon>
        <taxon>Mesorhizobium</taxon>
    </lineage>
</organism>
<dbReference type="OrthoDB" id="8250322at2"/>
<keyword evidence="5" id="KW-1185">Reference proteome</keyword>
<dbReference type="RefSeq" id="WP_162458070.1">
    <property type="nucleotide sequence ID" value="NZ_BSPF01000004.1"/>
</dbReference>
<feature type="domain" description="Type IV conjugative transfer protein TrbJ/K C-terminal" evidence="3">
    <location>
        <begin position="1"/>
        <end position="59"/>
    </location>
</feature>
<dbReference type="Proteomes" id="UP000317122">
    <property type="component" value="Unassembled WGS sequence"/>
</dbReference>
<sequence>MRPIHLFIIILVVAFGTIAWVFLSPPSPPKATRPAQQGDFLDSTRDYDTTGGRQMKPRWGE</sequence>
<evidence type="ECO:0000259" key="3">
    <source>
        <dbReference type="Pfam" id="PF10907"/>
    </source>
</evidence>
<evidence type="ECO:0000313" key="5">
    <source>
        <dbReference type="Proteomes" id="UP000317122"/>
    </source>
</evidence>
<feature type="region of interest" description="Disordered" evidence="1">
    <location>
        <begin position="26"/>
        <end position="61"/>
    </location>
</feature>
<reference evidence="4 5" key="1">
    <citation type="journal article" date="2015" name="Stand. Genomic Sci.">
        <title>Genomic Encyclopedia of Bacterial and Archaeal Type Strains, Phase III: the genomes of soil and plant-associated and newly described type strains.</title>
        <authorList>
            <person name="Whitman W.B."/>
            <person name="Woyke T."/>
            <person name="Klenk H.P."/>
            <person name="Zhou Y."/>
            <person name="Lilburn T.G."/>
            <person name="Beck B.J."/>
            <person name="De Vos P."/>
            <person name="Vandamme P."/>
            <person name="Eisen J.A."/>
            <person name="Garrity G."/>
            <person name="Hugenholtz P."/>
            <person name="Kyrpides N.C."/>
        </authorList>
    </citation>
    <scope>NUCLEOTIDE SEQUENCE [LARGE SCALE GENOMIC DNA]</scope>
    <source>
        <strain evidence="4 5">CGMCC 1.2546</strain>
    </source>
</reference>
<name>A0A562NC97_9HYPH</name>
<dbReference type="InterPro" id="IPR024475">
    <property type="entry name" value="TrbJ/K_C"/>
</dbReference>
<comment type="caution">
    <text evidence="4">The sequence shown here is derived from an EMBL/GenBank/DDBJ whole genome shotgun (WGS) entry which is preliminary data.</text>
</comment>
<feature type="transmembrane region" description="Helical" evidence="2">
    <location>
        <begin position="6"/>
        <end position="23"/>
    </location>
</feature>
<proteinExistence type="predicted"/>
<keyword evidence="2" id="KW-0472">Membrane</keyword>
<evidence type="ECO:0000313" key="4">
    <source>
        <dbReference type="EMBL" id="TWI29531.1"/>
    </source>
</evidence>
<dbReference type="AlphaFoldDB" id="A0A562NC97"/>
<accession>A0A562NC97</accession>
<keyword evidence="2" id="KW-0812">Transmembrane</keyword>
<dbReference type="EMBL" id="VLKT01000036">
    <property type="protein sequence ID" value="TWI29531.1"/>
    <property type="molecule type" value="Genomic_DNA"/>
</dbReference>